<organism evidence="1 2">
    <name type="scientific">Fluviicola taffensis (strain DSM 16823 / NCIMB 13979 / RW262)</name>
    <dbReference type="NCBI Taxonomy" id="755732"/>
    <lineage>
        <taxon>Bacteria</taxon>
        <taxon>Pseudomonadati</taxon>
        <taxon>Bacteroidota</taxon>
        <taxon>Flavobacteriia</taxon>
        <taxon>Flavobacteriales</taxon>
        <taxon>Crocinitomicaceae</taxon>
        <taxon>Fluviicola</taxon>
    </lineage>
</organism>
<sequence length="128" mass="14664">MKIDFLSDINSVDFANNMVQITSYTSEEVKMLVILLKELVSGRRNSIRTNEIDFIQTEKYVLEFKSSDENRGLYRVSDERFVCDLNHEGYEELINLLTPFESGSGGFQFLVDPSVNDIELLISPGGEW</sequence>
<dbReference type="KEGG" id="fte:Fluta_2917"/>
<proteinExistence type="predicted"/>
<dbReference type="OrthoDB" id="1201356at2"/>
<evidence type="ECO:0000313" key="1">
    <source>
        <dbReference type="EMBL" id="AEA44896.1"/>
    </source>
</evidence>
<dbReference type="AlphaFoldDB" id="F2IIH0"/>
<reference evidence="2" key="2">
    <citation type="submission" date="2011-02" db="EMBL/GenBank/DDBJ databases">
        <title>The complete genome of Fluviicola taffensis DSM 16823.</title>
        <authorList>
            <consortium name="US DOE Joint Genome Institute (JGI-PGF)"/>
            <person name="Lucas S."/>
            <person name="Copeland A."/>
            <person name="Lapidus A."/>
            <person name="Bruce D."/>
            <person name="Goodwin L."/>
            <person name="Pitluck S."/>
            <person name="Kyrpides N."/>
            <person name="Mavromatis K."/>
            <person name="Ivanova N."/>
            <person name="Mikhailova N."/>
            <person name="Pagani I."/>
            <person name="Chertkov O."/>
            <person name="Detter J.C."/>
            <person name="Han C."/>
            <person name="Tapia R."/>
            <person name="Land M."/>
            <person name="Hauser L."/>
            <person name="Markowitz V."/>
            <person name="Cheng J.-F."/>
            <person name="Hugenholtz P."/>
            <person name="Woyke T."/>
            <person name="Wu D."/>
            <person name="Tindall B."/>
            <person name="Pomrenke H.G."/>
            <person name="Brambilla E."/>
            <person name="Klenk H.-P."/>
            <person name="Eisen J.A."/>
        </authorList>
    </citation>
    <scope>NUCLEOTIDE SEQUENCE [LARGE SCALE GENOMIC DNA]</scope>
    <source>
        <strain evidence="2">DSM 16823 / RW262 / RW262</strain>
    </source>
</reference>
<gene>
    <name evidence="1" type="ordered locus">Fluta_2917</name>
</gene>
<name>F2IIH0_FLUTR</name>
<dbReference type="STRING" id="755732.Fluta_2917"/>
<keyword evidence="2" id="KW-1185">Reference proteome</keyword>
<dbReference type="Proteomes" id="UP000007463">
    <property type="component" value="Chromosome"/>
</dbReference>
<protein>
    <submittedName>
        <fullName evidence="1">Uncharacterized protein</fullName>
    </submittedName>
</protein>
<dbReference type="eggNOG" id="ENOG5033D5E">
    <property type="taxonomic scope" value="Bacteria"/>
</dbReference>
<evidence type="ECO:0000313" key="2">
    <source>
        <dbReference type="Proteomes" id="UP000007463"/>
    </source>
</evidence>
<accession>F2IIH0</accession>
<dbReference type="EMBL" id="CP002542">
    <property type="protein sequence ID" value="AEA44896.1"/>
    <property type="molecule type" value="Genomic_DNA"/>
</dbReference>
<dbReference type="HOGENOM" id="CLU_1956370_0_0_10"/>
<reference evidence="1 2" key="1">
    <citation type="journal article" date="2011" name="Stand. Genomic Sci.">
        <title>Complete genome sequence of the gliding freshwater bacterium Fluviicola taffensis type strain (RW262).</title>
        <authorList>
            <person name="Woyke T."/>
            <person name="Chertkov O."/>
            <person name="Lapidus A."/>
            <person name="Nolan M."/>
            <person name="Lucas S."/>
            <person name="Del Rio T.G."/>
            <person name="Tice H."/>
            <person name="Cheng J.F."/>
            <person name="Tapia R."/>
            <person name="Han C."/>
            <person name="Goodwin L."/>
            <person name="Pitluck S."/>
            <person name="Liolios K."/>
            <person name="Pagani I."/>
            <person name="Ivanova N."/>
            <person name="Huntemann M."/>
            <person name="Mavromatis K."/>
            <person name="Mikhailova N."/>
            <person name="Pati A."/>
            <person name="Chen A."/>
            <person name="Palaniappan K."/>
            <person name="Land M."/>
            <person name="Hauser L."/>
            <person name="Brambilla E.M."/>
            <person name="Rohde M."/>
            <person name="Mwirichia R."/>
            <person name="Sikorski J."/>
            <person name="Tindall B.J."/>
            <person name="Goker M."/>
            <person name="Bristow J."/>
            <person name="Eisen J.A."/>
            <person name="Markowitz V."/>
            <person name="Hugenholtz P."/>
            <person name="Klenk H.P."/>
            <person name="Kyrpides N.C."/>
        </authorList>
    </citation>
    <scope>NUCLEOTIDE SEQUENCE [LARGE SCALE GENOMIC DNA]</scope>
    <source>
        <strain evidence="2">DSM 16823 / RW262 / RW262</strain>
    </source>
</reference>
<dbReference type="RefSeq" id="WP_013687665.1">
    <property type="nucleotide sequence ID" value="NC_015321.1"/>
</dbReference>